<dbReference type="GO" id="GO:0005737">
    <property type="term" value="C:cytoplasm"/>
    <property type="evidence" value="ECO:0007669"/>
    <property type="project" value="InterPro"/>
</dbReference>
<dbReference type="InterPro" id="IPR034333">
    <property type="entry name" value="GST_Zeta_N"/>
</dbReference>
<feature type="domain" description="GST C-terminal" evidence="3">
    <location>
        <begin position="87"/>
        <end position="214"/>
    </location>
</feature>
<dbReference type="RefSeq" id="WP_141319525.1">
    <property type="nucleotide sequence ID" value="NZ_BJOC01000021.1"/>
</dbReference>
<dbReference type="SUPFAM" id="SSF47616">
    <property type="entry name" value="GST C-terminal domain-like"/>
    <property type="match status" value="1"/>
</dbReference>
<comment type="caution">
    <text evidence="4">The sequence shown here is derived from an EMBL/GenBank/DDBJ whole genome shotgun (WGS) entry which is preliminary data.</text>
</comment>
<gene>
    <name evidence="4" type="ORF">HHA01_15900</name>
</gene>
<dbReference type="InterPro" id="IPR004045">
    <property type="entry name" value="Glutathione_S-Trfase_N"/>
</dbReference>
<feature type="domain" description="GST N-terminal" evidence="2">
    <location>
        <begin position="1"/>
        <end position="82"/>
    </location>
</feature>
<dbReference type="AlphaFoldDB" id="A0A4Y4EZZ5"/>
<keyword evidence="5" id="KW-1185">Reference proteome</keyword>
<dbReference type="InterPro" id="IPR040079">
    <property type="entry name" value="Glutathione_S-Trfase"/>
</dbReference>
<dbReference type="PROSITE" id="PS50405">
    <property type="entry name" value="GST_CTER"/>
    <property type="match status" value="1"/>
</dbReference>
<dbReference type="Proteomes" id="UP000319812">
    <property type="component" value="Unassembled WGS sequence"/>
</dbReference>
<evidence type="ECO:0000256" key="1">
    <source>
        <dbReference type="ARBA" id="ARBA00010007"/>
    </source>
</evidence>
<dbReference type="PANTHER" id="PTHR42673">
    <property type="entry name" value="MALEYLACETOACETATE ISOMERASE"/>
    <property type="match status" value="1"/>
</dbReference>
<dbReference type="GO" id="GO:0004364">
    <property type="term" value="F:glutathione transferase activity"/>
    <property type="evidence" value="ECO:0007669"/>
    <property type="project" value="TreeGrafter"/>
</dbReference>
<dbReference type="InterPro" id="IPR034330">
    <property type="entry name" value="GST_Zeta_C"/>
</dbReference>
<dbReference type="GO" id="GO:0006749">
    <property type="term" value="P:glutathione metabolic process"/>
    <property type="evidence" value="ECO:0007669"/>
    <property type="project" value="TreeGrafter"/>
</dbReference>
<dbReference type="Pfam" id="PF13410">
    <property type="entry name" value="GST_C_2"/>
    <property type="match status" value="1"/>
</dbReference>
<proteinExistence type="inferred from homology"/>
<dbReference type="SUPFAM" id="SSF52833">
    <property type="entry name" value="Thioredoxin-like"/>
    <property type="match status" value="1"/>
</dbReference>
<dbReference type="Pfam" id="PF13417">
    <property type="entry name" value="GST_N_3"/>
    <property type="match status" value="1"/>
</dbReference>
<keyword evidence="4" id="KW-0413">Isomerase</keyword>
<dbReference type="NCBIfam" id="TIGR01262">
    <property type="entry name" value="maiA"/>
    <property type="match status" value="1"/>
</dbReference>
<dbReference type="GO" id="GO:0016034">
    <property type="term" value="F:maleylacetoacetate isomerase activity"/>
    <property type="evidence" value="ECO:0007669"/>
    <property type="project" value="TreeGrafter"/>
</dbReference>
<name>A0A4Y4EZZ5_9GAMM</name>
<dbReference type="SFLD" id="SFLDG00358">
    <property type="entry name" value="Main_(cytGST)"/>
    <property type="match status" value="1"/>
</dbReference>
<reference evidence="4 5" key="1">
    <citation type="submission" date="2019-06" db="EMBL/GenBank/DDBJ databases">
        <title>Whole genome shotgun sequence of Halomonas halmophila NBRC 15537.</title>
        <authorList>
            <person name="Hosoyama A."/>
            <person name="Uohara A."/>
            <person name="Ohji S."/>
            <person name="Ichikawa N."/>
        </authorList>
    </citation>
    <scope>NUCLEOTIDE SEQUENCE [LARGE SCALE GENOMIC DNA]</scope>
    <source>
        <strain evidence="4 5">NBRC 15537</strain>
    </source>
</reference>
<dbReference type="Gene3D" id="1.20.1050.10">
    <property type="match status" value="1"/>
</dbReference>
<dbReference type="SFLD" id="SFLDS00019">
    <property type="entry name" value="Glutathione_Transferase_(cytos"/>
    <property type="match status" value="1"/>
</dbReference>
<dbReference type="PROSITE" id="PS50404">
    <property type="entry name" value="GST_NTER"/>
    <property type="match status" value="1"/>
</dbReference>
<comment type="similarity">
    <text evidence="1">Belongs to the GST superfamily. Zeta family.</text>
</comment>
<dbReference type="EMBL" id="BJOC01000021">
    <property type="protein sequence ID" value="GED22613.1"/>
    <property type="molecule type" value="Genomic_DNA"/>
</dbReference>
<dbReference type="InterPro" id="IPR010987">
    <property type="entry name" value="Glutathione-S-Trfase_C-like"/>
</dbReference>
<protein>
    <submittedName>
        <fullName evidence="4">Maleylacetoacetate isomerase</fullName>
    </submittedName>
</protein>
<sequence>MTTLYSYYRSSAAYRVRIALHLKGVAHEQVAVNLARGEQHNDAYRAHNPQGLVPMLVTDNGRQLTQSLAICEYLEERYPTPALLPDDAESRARVRALCQAIASDIHPLNNLRVLQYLVQDLEAGDDAKLAWYQHWVHRGFAALETMLTREAGSGDFCHGDTPSLADVCLVPQVFNAERFACDLSAYPRIMRIADNARALDAFQRAAPGEQPDAV</sequence>
<accession>A0A4Y4EZZ5</accession>
<evidence type="ECO:0000313" key="5">
    <source>
        <dbReference type="Proteomes" id="UP000319812"/>
    </source>
</evidence>
<dbReference type="InterPro" id="IPR005955">
    <property type="entry name" value="GST_Zeta"/>
</dbReference>
<dbReference type="CDD" id="cd03191">
    <property type="entry name" value="GST_C_Zeta"/>
    <property type="match status" value="1"/>
</dbReference>
<evidence type="ECO:0000259" key="2">
    <source>
        <dbReference type="PROSITE" id="PS50404"/>
    </source>
</evidence>
<organism evidence="4 5">
    <name type="scientific">Halomonas halmophila</name>
    <dbReference type="NCBI Taxonomy" id="252"/>
    <lineage>
        <taxon>Bacteria</taxon>
        <taxon>Pseudomonadati</taxon>
        <taxon>Pseudomonadota</taxon>
        <taxon>Gammaproteobacteria</taxon>
        <taxon>Oceanospirillales</taxon>
        <taxon>Halomonadaceae</taxon>
        <taxon>Halomonas</taxon>
    </lineage>
</organism>
<dbReference type="OrthoDB" id="509852at2"/>
<dbReference type="InterPro" id="IPR036249">
    <property type="entry name" value="Thioredoxin-like_sf"/>
</dbReference>
<evidence type="ECO:0000259" key="3">
    <source>
        <dbReference type="PROSITE" id="PS50405"/>
    </source>
</evidence>
<dbReference type="Gene3D" id="3.40.30.10">
    <property type="entry name" value="Glutaredoxin"/>
    <property type="match status" value="1"/>
</dbReference>
<dbReference type="PANTHER" id="PTHR42673:SF21">
    <property type="entry name" value="GLUTATHIONE S-TRANSFERASE YFCF"/>
    <property type="match status" value="1"/>
</dbReference>
<dbReference type="FunFam" id="1.20.1050.10:FF:000017">
    <property type="entry name" value="Maleylacetoacetate isomerase"/>
    <property type="match status" value="1"/>
</dbReference>
<dbReference type="CDD" id="cd03042">
    <property type="entry name" value="GST_N_Zeta"/>
    <property type="match status" value="1"/>
</dbReference>
<evidence type="ECO:0000313" key="4">
    <source>
        <dbReference type="EMBL" id="GED22613.1"/>
    </source>
</evidence>
<dbReference type="InterPro" id="IPR036282">
    <property type="entry name" value="Glutathione-S-Trfase_C_sf"/>
</dbReference>
<dbReference type="GO" id="GO:0006559">
    <property type="term" value="P:L-phenylalanine catabolic process"/>
    <property type="evidence" value="ECO:0007669"/>
    <property type="project" value="TreeGrafter"/>
</dbReference>